<keyword evidence="1" id="KW-0812">Transmembrane</keyword>
<dbReference type="AlphaFoldDB" id="A0A0P0D105"/>
<feature type="transmembrane region" description="Helical" evidence="1">
    <location>
        <begin position="32"/>
        <end position="51"/>
    </location>
</feature>
<dbReference type="Proteomes" id="UP000061382">
    <property type="component" value="Chromosome"/>
</dbReference>
<proteinExistence type="predicted"/>
<dbReference type="RefSeq" id="WP_062545334.1">
    <property type="nucleotide sequence ID" value="NZ_CP012643.1"/>
</dbReference>
<dbReference type="STRING" id="512763.DC20_19285"/>
<keyword evidence="1" id="KW-1133">Transmembrane helix</keyword>
<reference evidence="2 3" key="1">
    <citation type="submission" date="2015-08" db="EMBL/GenBank/DDBJ databases">
        <title>Complete genome sequence of Rufibacter tibetensis strain 1351t, a radiation-resistant bacterium from tibet plateau.</title>
        <authorList>
            <person name="Dai J."/>
        </authorList>
    </citation>
    <scope>NUCLEOTIDE SEQUENCE [LARGE SCALE GENOMIC DNA]</scope>
    <source>
        <strain evidence="2 3">1351</strain>
    </source>
</reference>
<dbReference type="EMBL" id="CP012643">
    <property type="protein sequence ID" value="ALJ00730.1"/>
    <property type="molecule type" value="Genomic_DNA"/>
</dbReference>
<feature type="transmembrane region" description="Helical" evidence="1">
    <location>
        <begin position="94"/>
        <end position="119"/>
    </location>
</feature>
<dbReference type="KEGG" id="rti:DC20_19285"/>
<evidence type="ECO:0000313" key="2">
    <source>
        <dbReference type="EMBL" id="ALJ00730.1"/>
    </source>
</evidence>
<accession>A0A0P0D105</accession>
<organism evidence="2 3">
    <name type="scientific">Rufibacter tibetensis</name>
    <dbReference type="NCBI Taxonomy" id="512763"/>
    <lineage>
        <taxon>Bacteria</taxon>
        <taxon>Pseudomonadati</taxon>
        <taxon>Bacteroidota</taxon>
        <taxon>Cytophagia</taxon>
        <taxon>Cytophagales</taxon>
        <taxon>Hymenobacteraceae</taxon>
        <taxon>Rufibacter</taxon>
    </lineage>
</organism>
<sequence>MKGTFKILISGFLAVVILDTLGSIASRQFAFNYGLLSPFSYLIYGTVAYLVTRVSRFSKGVVYAVFMGFFEATIGLLISTYLKANIGTDYEMTVAFWVTAVIFNSLLAALVGAMGGGFAKRKNKNRAKTQQGA</sequence>
<keyword evidence="3" id="KW-1185">Reference proteome</keyword>
<gene>
    <name evidence="2" type="ORF">DC20_19285</name>
</gene>
<evidence type="ECO:0000313" key="3">
    <source>
        <dbReference type="Proteomes" id="UP000061382"/>
    </source>
</evidence>
<feature type="transmembrane region" description="Helical" evidence="1">
    <location>
        <begin position="63"/>
        <end position="82"/>
    </location>
</feature>
<evidence type="ECO:0000256" key="1">
    <source>
        <dbReference type="SAM" id="Phobius"/>
    </source>
</evidence>
<dbReference type="OrthoDB" id="1496185at2"/>
<keyword evidence="1" id="KW-0472">Membrane</keyword>
<name>A0A0P0D105_9BACT</name>
<protein>
    <submittedName>
        <fullName evidence="2">Uncharacterized protein</fullName>
    </submittedName>
</protein>